<dbReference type="EMBL" id="AP014924">
    <property type="protein sequence ID" value="BAS29209.1"/>
    <property type="molecule type" value="Genomic_DNA"/>
</dbReference>
<dbReference type="PIRSF" id="PIRSF001589">
    <property type="entry name" value="Asn_synthetase_glu-h"/>
    <property type="match status" value="1"/>
</dbReference>
<proteinExistence type="inferred from homology"/>
<comment type="catalytic activity">
    <reaction evidence="8">
        <text>L-aspartate + L-glutamine + ATP + H2O = L-asparagine + L-glutamate + AMP + diphosphate + H(+)</text>
        <dbReference type="Rhea" id="RHEA:12228"/>
        <dbReference type="ChEBI" id="CHEBI:15377"/>
        <dbReference type="ChEBI" id="CHEBI:15378"/>
        <dbReference type="ChEBI" id="CHEBI:29985"/>
        <dbReference type="ChEBI" id="CHEBI:29991"/>
        <dbReference type="ChEBI" id="CHEBI:30616"/>
        <dbReference type="ChEBI" id="CHEBI:33019"/>
        <dbReference type="ChEBI" id="CHEBI:58048"/>
        <dbReference type="ChEBI" id="CHEBI:58359"/>
        <dbReference type="ChEBI" id="CHEBI:456215"/>
        <dbReference type="EC" id="6.3.5.4"/>
    </reaction>
</comment>
<dbReference type="CDD" id="cd01991">
    <property type="entry name" value="Asn_synthase_B_C"/>
    <property type="match status" value="1"/>
</dbReference>
<dbReference type="NCBIfam" id="TIGR01536">
    <property type="entry name" value="asn_synth_AEB"/>
    <property type="match status" value="1"/>
</dbReference>
<evidence type="ECO:0000256" key="7">
    <source>
        <dbReference type="ARBA" id="ARBA00022962"/>
    </source>
</evidence>
<dbReference type="OrthoDB" id="9763290at2"/>
<comment type="pathway">
    <text evidence="1">Amino-acid biosynthesis; L-asparagine biosynthesis; L-asparagine from L-aspartate (L-Gln route): step 1/1.</text>
</comment>
<accession>A0A0K2SQX7</accession>
<feature type="site" description="Important for beta-aspartyl-AMP intermediate formation" evidence="11">
    <location>
        <position position="378"/>
    </location>
</feature>
<dbReference type="GO" id="GO:0004066">
    <property type="term" value="F:asparagine synthase (glutamine-hydrolyzing) activity"/>
    <property type="evidence" value="ECO:0007669"/>
    <property type="project" value="UniProtKB-EC"/>
</dbReference>
<dbReference type="InterPro" id="IPR051786">
    <property type="entry name" value="ASN_synthetase/amidase"/>
</dbReference>
<feature type="active site" description="For GATase activity" evidence="9">
    <location>
        <position position="2"/>
    </location>
</feature>
<dbReference type="CDD" id="cd00712">
    <property type="entry name" value="AsnB"/>
    <property type="match status" value="1"/>
</dbReference>
<dbReference type="GO" id="GO:0005829">
    <property type="term" value="C:cytosol"/>
    <property type="evidence" value="ECO:0007669"/>
    <property type="project" value="TreeGrafter"/>
</dbReference>
<keyword evidence="7 9" id="KW-0315">Glutamine amidotransferase</keyword>
<evidence type="ECO:0000256" key="5">
    <source>
        <dbReference type="ARBA" id="ARBA00022840"/>
    </source>
</evidence>
<dbReference type="PANTHER" id="PTHR43284">
    <property type="entry name" value="ASPARAGINE SYNTHETASE (GLUTAMINE-HYDROLYZING)"/>
    <property type="match status" value="1"/>
</dbReference>
<evidence type="ECO:0000256" key="4">
    <source>
        <dbReference type="ARBA" id="ARBA00022741"/>
    </source>
</evidence>
<evidence type="ECO:0000256" key="8">
    <source>
        <dbReference type="ARBA" id="ARBA00048741"/>
    </source>
</evidence>
<name>A0A0K2SQX7_LIMPI</name>
<dbReference type="PATRIC" id="fig|1555112.3.peg.3434"/>
<dbReference type="Gene3D" id="3.60.20.10">
    <property type="entry name" value="Glutamine Phosphoribosylpyrophosphate, subunit 1, domain 1"/>
    <property type="match status" value="1"/>
</dbReference>
<dbReference type="SUPFAM" id="SSF56235">
    <property type="entry name" value="N-terminal nucleophile aminohydrolases (Ntn hydrolases)"/>
    <property type="match status" value="1"/>
</dbReference>
<feature type="binding site" evidence="10">
    <location>
        <position position="102"/>
    </location>
    <ligand>
        <name>L-glutamine</name>
        <dbReference type="ChEBI" id="CHEBI:58359"/>
    </ligand>
</feature>
<evidence type="ECO:0000256" key="10">
    <source>
        <dbReference type="PIRSR" id="PIRSR001589-2"/>
    </source>
</evidence>
<dbReference type="InterPro" id="IPR033738">
    <property type="entry name" value="AsnB_N"/>
</dbReference>
<evidence type="ECO:0000313" key="14">
    <source>
        <dbReference type="Proteomes" id="UP000065807"/>
    </source>
</evidence>
<dbReference type="InterPro" id="IPR014729">
    <property type="entry name" value="Rossmann-like_a/b/a_fold"/>
</dbReference>
<dbReference type="Pfam" id="PF00733">
    <property type="entry name" value="Asn_synthase"/>
    <property type="match status" value="1"/>
</dbReference>
<keyword evidence="14" id="KW-1185">Reference proteome</keyword>
<dbReference type="Proteomes" id="UP000065807">
    <property type="component" value="Chromosome"/>
</dbReference>
<sequence>MCGIAGWVQWDADLTREAATLEAMCEPLSCRGPDDKGAWLSPHAAVGHRRLVVVDPAGGAQPMTLRREGQTLVLTYNGELYNTAELRAELEARGHAFRGHSDTEVLLAAYAEWGPDCLPRLNGIFAFGVWDEARQHLFLARDRLGVKPLFFAERPGLFLFASELKALLAHPVVEPVVDREGLAEVLVMGPARTPGHGVFRGVAELKPGCWLALDQDGLRTGTYWRLESRPHPHDLETTARRVHDLLEDTVQRQLVSDVPVCTLLSGGLDSSALTAFAAAAYRREGRALRTFSVDYVGNDRHFHPDDFQPTPDAPWVRRVSGFLGTDHREVLIDTARLVDALTAAVRARDLPGMADVDASLYLFSREIKREATVALSGECADEVFGGYPWFRREEDIRSDTFPWARRLETRLRLLAPEVVAELKPQAYLERRYREALTEVPRLPGEEPGEARMREIMYLTLTRWMPVLLDRKDRMSMAVGLEVRVPYCDHRLVEYVWNIPWSMKRAGGVEKGILRRALRGVLPPDVLERRKSPYPKTHNPDYLEAVRGWLLDVLADPGAPILALIDRKAVTGLARDDTPDLDVPFFGQLMRLPQLFAYLVQVDSWMREYRVTLA</sequence>
<dbReference type="PROSITE" id="PS51278">
    <property type="entry name" value="GATASE_TYPE_2"/>
    <property type="match status" value="1"/>
</dbReference>
<evidence type="ECO:0000313" key="13">
    <source>
        <dbReference type="EMBL" id="BAS29209.1"/>
    </source>
</evidence>
<dbReference type="AlphaFoldDB" id="A0A0K2SQX7"/>
<feature type="domain" description="Glutamine amidotransferase type-2" evidence="12">
    <location>
        <begin position="2"/>
        <end position="216"/>
    </location>
</feature>
<evidence type="ECO:0000256" key="3">
    <source>
        <dbReference type="ARBA" id="ARBA00012737"/>
    </source>
</evidence>
<protein>
    <recommendedName>
        <fullName evidence="3">asparagine synthase (glutamine-hydrolyzing)</fullName>
        <ecNumber evidence="3">6.3.5.4</ecNumber>
    </recommendedName>
</protein>
<evidence type="ECO:0000256" key="9">
    <source>
        <dbReference type="PIRSR" id="PIRSR001589-1"/>
    </source>
</evidence>
<dbReference type="PANTHER" id="PTHR43284:SF1">
    <property type="entry name" value="ASPARAGINE SYNTHETASE"/>
    <property type="match status" value="1"/>
</dbReference>
<dbReference type="KEGG" id="lpil:LIP_3397"/>
<evidence type="ECO:0000259" key="12">
    <source>
        <dbReference type="PROSITE" id="PS51278"/>
    </source>
</evidence>
<keyword evidence="9" id="KW-0028">Amino-acid biosynthesis</keyword>
<dbReference type="RefSeq" id="WP_068140683.1">
    <property type="nucleotide sequence ID" value="NZ_AP014924.1"/>
</dbReference>
<dbReference type="GO" id="GO:0006529">
    <property type="term" value="P:asparagine biosynthetic process"/>
    <property type="evidence" value="ECO:0007669"/>
    <property type="project" value="UniProtKB-KW"/>
</dbReference>
<dbReference type="GO" id="GO:0005524">
    <property type="term" value="F:ATP binding"/>
    <property type="evidence" value="ECO:0007669"/>
    <property type="project" value="UniProtKB-KW"/>
</dbReference>
<evidence type="ECO:0000256" key="11">
    <source>
        <dbReference type="PIRSR" id="PIRSR001589-3"/>
    </source>
</evidence>
<organism evidence="13 14">
    <name type="scientific">Limnochorda pilosa</name>
    <dbReference type="NCBI Taxonomy" id="1555112"/>
    <lineage>
        <taxon>Bacteria</taxon>
        <taxon>Bacillati</taxon>
        <taxon>Bacillota</taxon>
        <taxon>Limnochordia</taxon>
        <taxon>Limnochordales</taxon>
        <taxon>Limnochordaceae</taxon>
        <taxon>Limnochorda</taxon>
    </lineage>
</organism>
<gene>
    <name evidence="13" type="ORF">LIP_3397</name>
</gene>
<dbReference type="InterPro" id="IPR017932">
    <property type="entry name" value="GATase_2_dom"/>
</dbReference>
<feature type="binding site" evidence="10">
    <location>
        <begin position="376"/>
        <end position="377"/>
    </location>
    <ligand>
        <name>ATP</name>
        <dbReference type="ChEBI" id="CHEBI:30616"/>
    </ligand>
</feature>
<evidence type="ECO:0000256" key="1">
    <source>
        <dbReference type="ARBA" id="ARBA00005187"/>
    </source>
</evidence>
<keyword evidence="6 9" id="KW-0061">Asparagine biosynthesis</keyword>
<feature type="binding site" evidence="10">
    <location>
        <position position="263"/>
    </location>
    <ligand>
        <name>ATP</name>
        <dbReference type="ChEBI" id="CHEBI:30616"/>
    </ligand>
</feature>
<feature type="binding site" evidence="10">
    <location>
        <position position="293"/>
    </location>
    <ligand>
        <name>ATP</name>
        <dbReference type="ChEBI" id="CHEBI:30616"/>
    </ligand>
</feature>
<dbReference type="InterPro" id="IPR029055">
    <property type="entry name" value="Ntn_hydrolases_N"/>
</dbReference>
<dbReference type="STRING" id="1555112.LIP_3397"/>
<dbReference type="InterPro" id="IPR001962">
    <property type="entry name" value="Asn_synthase"/>
</dbReference>
<reference evidence="14" key="2">
    <citation type="journal article" date="2016" name="Int. J. Syst. Evol. Microbiol.">
        <title>Complete genome sequence and cell structure of Limnochorda pilosa, a Gram-negative spore-former within the phylum Firmicutes.</title>
        <authorList>
            <person name="Watanabe M."/>
            <person name="Kojima H."/>
            <person name="Fukui M."/>
        </authorList>
    </citation>
    <scope>NUCLEOTIDE SEQUENCE [LARGE SCALE GENOMIC DNA]</scope>
    <source>
        <strain evidence="14">HC45</strain>
    </source>
</reference>
<evidence type="ECO:0000256" key="6">
    <source>
        <dbReference type="ARBA" id="ARBA00022888"/>
    </source>
</evidence>
<comment type="similarity">
    <text evidence="2">Belongs to the asparagine synthetase family.</text>
</comment>
<dbReference type="SUPFAM" id="SSF52402">
    <property type="entry name" value="Adenine nucleotide alpha hydrolases-like"/>
    <property type="match status" value="1"/>
</dbReference>
<keyword evidence="5 10" id="KW-0067">ATP-binding</keyword>
<dbReference type="Pfam" id="PF13537">
    <property type="entry name" value="GATase_7"/>
    <property type="match status" value="1"/>
</dbReference>
<evidence type="ECO:0000256" key="2">
    <source>
        <dbReference type="ARBA" id="ARBA00005752"/>
    </source>
</evidence>
<reference evidence="14" key="1">
    <citation type="submission" date="2015-07" db="EMBL/GenBank/DDBJ databases">
        <title>Complete genome sequence and phylogenetic analysis of Limnochorda pilosa.</title>
        <authorList>
            <person name="Watanabe M."/>
            <person name="Kojima H."/>
            <person name="Fukui M."/>
        </authorList>
    </citation>
    <scope>NUCLEOTIDE SEQUENCE [LARGE SCALE GENOMIC DNA]</scope>
    <source>
        <strain evidence="14">HC45</strain>
    </source>
</reference>
<keyword evidence="4 10" id="KW-0547">Nucleotide-binding</keyword>
<dbReference type="InterPro" id="IPR006426">
    <property type="entry name" value="Asn_synth_AEB"/>
</dbReference>
<dbReference type="Gene3D" id="3.40.50.620">
    <property type="entry name" value="HUPs"/>
    <property type="match status" value="1"/>
</dbReference>
<dbReference type="EC" id="6.3.5.4" evidence="3"/>